<keyword evidence="4" id="KW-1185">Reference proteome</keyword>
<organism evidence="3 4">
    <name type="scientific">Tigheibacillus halophilus</name>
    <dbReference type="NCBI Taxonomy" id="361280"/>
    <lineage>
        <taxon>Bacteria</taxon>
        <taxon>Bacillati</taxon>
        <taxon>Bacillota</taxon>
        <taxon>Bacilli</taxon>
        <taxon>Bacillales</taxon>
        <taxon>Bacillaceae</taxon>
        <taxon>Tigheibacillus</taxon>
    </lineage>
</organism>
<dbReference type="Gene3D" id="3.40.50.1390">
    <property type="entry name" value="Resolvase, N-terminal catalytic domain"/>
    <property type="match status" value="1"/>
</dbReference>
<reference evidence="3 4" key="1">
    <citation type="submission" date="2023-10" db="EMBL/GenBank/DDBJ databases">
        <title>Virgibacillus halophilus 5B73C genome.</title>
        <authorList>
            <person name="Miliotis G."/>
            <person name="Sengupta P."/>
            <person name="Hameed A."/>
            <person name="Chuvochina M."/>
            <person name="Mcdonagh F."/>
            <person name="Simpson A.C."/>
            <person name="Singh N.K."/>
            <person name="Rekha P.D."/>
            <person name="Raman K."/>
            <person name="Hugenholtz P."/>
            <person name="Venkateswaran K."/>
        </authorList>
    </citation>
    <scope>NUCLEOTIDE SEQUENCE [LARGE SCALE GENOMIC DNA]</scope>
    <source>
        <strain evidence="3 4">5B73C</strain>
    </source>
</reference>
<dbReference type="SUPFAM" id="SSF53041">
    <property type="entry name" value="Resolvase-like"/>
    <property type="match status" value="1"/>
</dbReference>
<sequence length="213" mass="24355">MKKAIIYCRVSTDKHTQESSLVRQEEELLRLSANLEIDVADVITEQASGYDVDRDGVFEILECFAEKKAEILLIQDETRLGRGNAKIALFHQLQKMNVQVYTAVNGGEMVLSEADAMVLQIVGIVEEYQRKLHNAKISRGMKRAVAQGYNPGRNMMHKDRAPGKQRKEFPMDELIKLRSKNLTFQEIAHTLQGQGYDVSKATVHRRFQEYQKT</sequence>
<dbReference type="SMART" id="SM00857">
    <property type="entry name" value="Resolvase"/>
    <property type="match status" value="1"/>
</dbReference>
<dbReference type="PROSITE" id="PS51736">
    <property type="entry name" value="RECOMBINASES_3"/>
    <property type="match status" value="1"/>
</dbReference>
<comment type="similarity">
    <text evidence="1">Belongs to the site-specific recombinase resolvase family.</text>
</comment>
<evidence type="ECO:0000313" key="3">
    <source>
        <dbReference type="EMBL" id="MDY0396447.1"/>
    </source>
</evidence>
<proteinExistence type="inferred from homology"/>
<accession>A0ABU5CAV9</accession>
<dbReference type="InterPro" id="IPR050639">
    <property type="entry name" value="SSR_resolvase"/>
</dbReference>
<dbReference type="Proteomes" id="UP001281447">
    <property type="component" value="Unassembled WGS sequence"/>
</dbReference>
<dbReference type="EMBL" id="JAWDIP010000004">
    <property type="protein sequence ID" value="MDY0396447.1"/>
    <property type="molecule type" value="Genomic_DNA"/>
</dbReference>
<evidence type="ECO:0000259" key="2">
    <source>
        <dbReference type="PROSITE" id="PS51736"/>
    </source>
</evidence>
<dbReference type="InterPro" id="IPR006119">
    <property type="entry name" value="Resolv_N"/>
</dbReference>
<dbReference type="Pfam" id="PF00239">
    <property type="entry name" value="Resolvase"/>
    <property type="match status" value="1"/>
</dbReference>
<name>A0ABU5CAV9_9BACI</name>
<dbReference type="RefSeq" id="WP_390353279.1">
    <property type="nucleotide sequence ID" value="NZ_JBHUIZ010000003.1"/>
</dbReference>
<dbReference type="CDD" id="cd00338">
    <property type="entry name" value="Ser_Recombinase"/>
    <property type="match status" value="1"/>
</dbReference>
<protein>
    <submittedName>
        <fullName evidence="3">Recombinase family protein</fullName>
    </submittedName>
</protein>
<evidence type="ECO:0000313" key="4">
    <source>
        <dbReference type="Proteomes" id="UP001281447"/>
    </source>
</evidence>
<dbReference type="PANTHER" id="PTHR30461:SF26">
    <property type="entry name" value="RESOLVASE HOMOLOG YNEB"/>
    <property type="match status" value="1"/>
</dbReference>
<comment type="caution">
    <text evidence="3">The sequence shown here is derived from an EMBL/GenBank/DDBJ whole genome shotgun (WGS) entry which is preliminary data.</text>
</comment>
<evidence type="ECO:0000256" key="1">
    <source>
        <dbReference type="ARBA" id="ARBA00009913"/>
    </source>
</evidence>
<dbReference type="InterPro" id="IPR036162">
    <property type="entry name" value="Resolvase-like_N_sf"/>
</dbReference>
<feature type="domain" description="Resolvase/invertase-type recombinase catalytic" evidence="2">
    <location>
        <begin position="3"/>
        <end position="148"/>
    </location>
</feature>
<dbReference type="PANTHER" id="PTHR30461">
    <property type="entry name" value="DNA-INVERTASE FROM LAMBDOID PROPHAGE"/>
    <property type="match status" value="1"/>
</dbReference>
<gene>
    <name evidence="3" type="ORF">RWE15_21635</name>
</gene>